<keyword evidence="1" id="KW-0812">Transmembrane</keyword>
<dbReference type="EMBL" id="EU365892">
    <property type="protein sequence ID" value="ABY55230.1"/>
    <property type="molecule type" value="Genomic_DNA"/>
</dbReference>
<dbReference type="CTD" id="4541"/>
<reference evidence="2" key="1">
    <citation type="journal article" date="2009" name="Gene">
        <title>The complete mitochondrial genome of Watersipora subtorquata (Bryozoa, Gymnolaemata, Ctenostomata) with phylogenetic consideration of Bryozoa.</title>
        <authorList>
            <person name="Sun M."/>
            <person name="Wu Z."/>
            <person name="Shen X."/>
            <person name="Ren J."/>
            <person name="Liu X."/>
            <person name="Liu H."/>
            <person name="Liu B."/>
        </authorList>
    </citation>
    <scope>NUCLEOTIDE SEQUENCE</scope>
</reference>
<evidence type="ECO:0000256" key="1">
    <source>
        <dbReference type="SAM" id="Phobius"/>
    </source>
</evidence>
<protein>
    <submittedName>
        <fullName evidence="2">NADH dehydrogenase subunit 6</fullName>
    </submittedName>
</protein>
<accession>C4MEG2</accession>
<proteinExistence type="predicted"/>
<keyword evidence="1" id="KW-1133">Transmembrane helix</keyword>
<feature type="transmembrane region" description="Helical" evidence="1">
    <location>
        <begin position="123"/>
        <end position="143"/>
    </location>
</feature>
<sequence length="153" mass="17814">MMTILMIINLMMLAIIYSDKLMMMGASLMISASIITLFVTLLTNSWYAFILFLIYVTGLLVLFGYFLAMSPNIYQMQKHYFKYFLMICMSTVIIPQKMTGTPQFIMKFEPDVMSIISKINLPIYWFMTIILLLTLLMVVSMTYKSPSPLRKFL</sequence>
<evidence type="ECO:0000313" key="2">
    <source>
        <dbReference type="EMBL" id="ABY55230.1"/>
    </source>
</evidence>
<name>C4MEG2_9BILA</name>
<keyword evidence="1" id="KW-0472">Membrane</keyword>
<dbReference type="RefSeq" id="YP_002456345.1">
    <property type="nucleotide sequence ID" value="NC_011820.2"/>
</dbReference>
<feature type="transmembrane region" description="Helical" evidence="1">
    <location>
        <begin position="21"/>
        <end position="40"/>
    </location>
</feature>
<gene>
    <name evidence="2" type="primary">ND6</name>
</gene>
<dbReference type="AlphaFoldDB" id="C4MEG2"/>
<keyword evidence="2" id="KW-0496">Mitochondrion</keyword>
<feature type="transmembrane region" description="Helical" evidence="1">
    <location>
        <begin position="46"/>
        <end position="68"/>
    </location>
</feature>
<geneLocation type="mitochondrion" evidence="2"/>
<organism evidence="2">
    <name type="scientific">Watersipora subtorquata</name>
    <dbReference type="NCBI Taxonomy" id="193294"/>
    <lineage>
        <taxon>Eukaryota</taxon>
        <taxon>Metazoa</taxon>
        <taxon>Spiralia</taxon>
        <taxon>Lophotrochozoa</taxon>
        <taxon>Bryozoa</taxon>
        <taxon>Gymnolaemata</taxon>
        <taxon>Cheilostomatida</taxon>
        <taxon>Flustrina</taxon>
        <taxon>Smittinoidea</taxon>
        <taxon>Watersiporidae</taxon>
        <taxon>Watersipora</taxon>
    </lineage>
</organism>
<dbReference type="GeneID" id="7256455"/>